<comment type="caution">
    <text evidence="2">The sequence shown here is derived from an EMBL/GenBank/DDBJ whole genome shotgun (WGS) entry which is preliminary data.</text>
</comment>
<dbReference type="AlphaFoldDB" id="A0A6G0YVN3"/>
<organism evidence="2 3">
    <name type="scientific">Aphis craccivora</name>
    <name type="common">Cowpea aphid</name>
    <dbReference type="NCBI Taxonomy" id="307492"/>
    <lineage>
        <taxon>Eukaryota</taxon>
        <taxon>Metazoa</taxon>
        <taxon>Ecdysozoa</taxon>
        <taxon>Arthropoda</taxon>
        <taxon>Hexapoda</taxon>
        <taxon>Insecta</taxon>
        <taxon>Pterygota</taxon>
        <taxon>Neoptera</taxon>
        <taxon>Paraneoptera</taxon>
        <taxon>Hemiptera</taxon>
        <taxon>Sternorrhyncha</taxon>
        <taxon>Aphidomorpha</taxon>
        <taxon>Aphidoidea</taxon>
        <taxon>Aphididae</taxon>
        <taxon>Aphidini</taxon>
        <taxon>Aphis</taxon>
        <taxon>Aphis</taxon>
    </lineage>
</organism>
<reference evidence="2 3" key="1">
    <citation type="submission" date="2019-08" db="EMBL/GenBank/DDBJ databases">
        <title>Whole genome of Aphis craccivora.</title>
        <authorList>
            <person name="Voronova N.V."/>
            <person name="Shulinski R.S."/>
            <person name="Bandarenka Y.V."/>
            <person name="Zhorov D.G."/>
            <person name="Warner D."/>
        </authorList>
    </citation>
    <scope>NUCLEOTIDE SEQUENCE [LARGE SCALE GENOMIC DNA]</scope>
    <source>
        <strain evidence="2">180601</strain>
        <tissue evidence="2">Whole Body</tissue>
    </source>
</reference>
<keyword evidence="1" id="KW-0472">Membrane</keyword>
<name>A0A6G0YVN3_APHCR</name>
<evidence type="ECO:0000256" key="1">
    <source>
        <dbReference type="SAM" id="Phobius"/>
    </source>
</evidence>
<evidence type="ECO:0000313" key="3">
    <source>
        <dbReference type="Proteomes" id="UP000478052"/>
    </source>
</evidence>
<keyword evidence="1" id="KW-1133">Transmembrane helix</keyword>
<gene>
    <name evidence="2" type="ORF">FWK35_00029866</name>
</gene>
<protein>
    <submittedName>
        <fullName evidence="2">Malic enzyme</fullName>
    </submittedName>
</protein>
<evidence type="ECO:0000313" key="2">
    <source>
        <dbReference type="EMBL" id="KAF0761876.1"/>
    </source>
</evidence>
<proteinExistence type="predicted"/>
<keyword evidence="1" id="KW-0812">Transmembrane</keyword>
<feature type="transmembrane region" description="Helical" evidence="1">
    <location>
        <begin position="115"/>
        <end position="133"/>
    </location>
</feature>
<dbReference type="EMBL" id="VUJU01002279">
    <property type="protein sequence ID" value="KAF0761876.1"/>
    <property type="molecule type" value="Genomic_DNA"/>
</dbReference>
<dbReference type="Proteomes" id="UP000478052">
    <property type="component" value="Unassembled WGS sequence"/>
</dbReference>
<accession>A0A6G0YVN3</accession>
<sequence>MITRYQVDDKALTLRSMAKTSSPNRRSLKFCLNPPPLLDDDDDRNRWYASVGVTIGRDKVCDIILLLLLLLRFTVDESVGRWSPTKNGTAETTDPCVRASGSFGARACRVSDDTLCKQVALIAAILLFFFIRFKR</sequence>
<keyword evidence="3" id="KW-1185">Reference proteome</keyword>